<dbReference type="EMBL" id="FUYQ01000031">
    <property type="protein sequence ID" value="SKB87924.1"/>
    <property type="molecule type" value="Genomic_DNA"/>
</dbReference>
<proteinExistence type="predicted"/>
<keyword evidence="6" id="KW-1185">Reference proteome</keyword>
<dbReference type="EMBL" id="FUYQ01000012">
    <property type="protein sequence ID" value="SKB58224.1"/>
    <property type="molecule type" value="Genomic_DNA"/>
</dbReference>
<dbReference type="EMBL" id="FUYQ01000012">
    <property type="protein sequence ID" value="SKB59667.1"/>
    <property type="molecule type" value="Genomic_DNA"/>
</dbReference>
<name>A0A1T5CJM0_9BACT</name>
<protein>
    <submittedName>
        <fullName evidence="4">Uncharacterized protein</fullName>
    </submittedName>
</protein>
<reference evidence="4" key="2">
    <citation type="submission" date="2017-02" db="EMBL/GenBank/DDBJ databases">
        <authorList>
            <person name="Peterson S.W."/>
        </authorList>
    </citation>
    <scope>NUCLEOTIDE SEQUENCE [LARGE SCALE GENOMIC DNA]</scope>
    <source>
        <strain evidence="4">DSM 24967</strain>
    </source>
</reference>
<evidence type="ECO:0000313" key="5">
    <source>
        <dbReference type="EMBL" id="SKB87924.1"/>
    </source>
</evidence>
<dbReference type="Proteomes" id="UP000190852">
    <property type="component" value="Unassembled WGS sequence"/>
</dbReference>
<organism evidence="4 6">
    <name type="scientific">Parabacteroides chartae</name>
    <dbReference type="NCBI Taxonomy" id="1037355"/>
    <lineage>
        <taxon>Bacteria</taxon>
        <taxon>Pseudomonadati</taxon>
        <taxon>Bacteroidota</taxon>
        <taxon>Bacteroidia</taxon>
        <taxon>Bacteroidales</taxon>
        <taxon>Tannerellaceae</taxon>
        <taxon>Parabacteroides</taxon>
    </lineage>
</organism>
<dbReference type="AlphaFoldDB" id="A0A1T5CJM0"/>
<reference evidence="6" key="1">
    <citation type="submission" date="2017-02" db="EMBL/GenBank/DDBJ databases">
        <authorList>
            <person name="Varghese N."/>
            <person name="Submissions S."/>
        </authorList>
    </citation>
    <scope>NUCLEOTIDE SEQUENCE [LARGE SCALE GENOMIC DNA]</scope>
    <source>
        <strain evidence="6">DSM 24967</strain>
    </source>
</reference>
<sequence length="51" mass="5925">MDIPEPGLLLGKNGWCSMHHSFFNQSDGLNRHLDSLLGIQKYINIFYVRFT</sequence>
<dbReference type="EMBL" id="FUYQ01000010">
    <property type="protein sequence ID" value="SKB55253.1"/>
    <property type="molecule type" value="Genomic_DNA"/>
</dbReference>
<evidence type="ECO:0000313" key="2">
    <source>
        <dbReference type="EMBL" id="SKB55253.1"/>
    </source>
</evidence>
<accession>A0A1T5CJM0</accession>
<evidence type="ECO:0000313" key="3">
    <source>
        <dbReference type="EMBL" id="SKB58224.1"/>
    </source>
</evidence>
<dbReference type="RefSeq" id="WP_176133999.1">
    <property type="nucleotide sequence ID" value="NZ_FUYQ01000001.1"/>
</dbReference>
<evidence type="ECO:0000313" key="4">
    <source>
        <dbReference type="EMBL" id="SKB59667.1"/>
    </source>
</evidence>
<evidence type="ECO:0000313" key="6">
    <source>
        <dbReference type="Proteomes" id="UP000190852"/>
    </source>
</evidence>
<dbReference type="EMBL" id="FUYQ01000007">
    <property type="protein sequence ID" value="SKB48063.1"/>
    <property type="molecule type" value="Genomic_DNA"/>
</dbReference>
<gene>
    <name evidence="1" type="ORF">SAMN05660349_01383</name>
    <name evidence="2" type="ORF">SAMN05660349_01745</name>
    <name evidence="3" type="ORF">SAMN05660349_01853</name>
    <name evidence="4" type="ORF">SAMN05660349_01957</name>
    <name evidence="5" type="ORF">SAMN05660349_03169</name>
</gene>
<evidence type="ECO:0000313" key="1">
    <source>
        <dbReference type="EMBL" id="SKB48063.1"/>
    </source>
</evidence>